<comment type="caution">
    <text evidence="2">The sequence shown here is derived from an EMBL/GenBank/DDBJ whole genome shotgun (WGS) entry which is preliminary data.</text>
</comment>
<feature type="transmembrane region" description="Helical" evidence="1">
    <location>
        <begin position="95"/>
        <end position="115"/>
    </location>
</feature>
<feature type="transmembrane region" description="Helical" evidence="1">
    <location>
        <begin position="6"/>
        <end position="36"/>
    </location>
</feature>
<organism evidence="2 3">
    <name type="scientific">Halteria grandinella</name>
    <dbReference type="NCBI Taxonomy" id="5974"/>
    <lineage>
        <taxon>Eukaryota</taxon>
        <taxon>Sar</taxon>
        <taxon>Alveolata</taxon>
        <taxon>Ciliophora</taxon>
        <taxon>Intramacronucleata</taxon>
        <taxon>Spirotrichea</taxon>
        <taxon>Stichotrichia</taxon>
        <taxon>Sporadotrichida</taxon>
        <taxon>Halteriidae</taxon>
        <taxon>Halteria</taxon>
    </lineage>
</organism>
<keyword evidence="1" id="KW-0472">Membrane</keyword>
<dbReference type="Proteomes" id="UP000785679">
    <property type="component" value="Unassembled WGS sequence"/>
</dbReference>
<keyword evidence="3" id="KW-1185">Reference proteome</keyword>
<sequence>MTFGMLGLAISFLVFVGLISAIVIIALIPHFVLAIFAYNKVKKPIREQLMGDNSISCSMVTLIIMTLMPFIALLWTVWLQRHANKCHGDSCGLEYAVLIFLGYIPTILWGLLWFLPFSYFQYKKKLEAAQRDKTVMDRIKSPQYAPQYLV</sequence>
<feature type="transmembrane region" description="Helical" evidence="1">
    <location>
        <begin position="57"/>
        <end position="75"/>
    </location>
</feature>
<accession>A0A8J8NJL9</accession>
<evidence type="ECO:0000313" key="3">
    <source>
        <dbReference type="Proteomes" id="UP000785679"/>
    </source>
</evidence>
<keyword evidence="1" id="KW-0812">Transmembrane</keyword>
<dbReference type="EMBL" id="RRYP01014550">
    <property type="protein sequence ID" value="TNV75914.1"/>
    <property type="molecule type" value="Genomic_DNA"/>
</dbReference>
<gene>
    <name evidence="2" type="ORF">FGO68_gene6155</name>
</gene>
<name>A0A8J8NJL9_HALGN</name>
<keyword evidence="1" id="KW-1133">Transmembrane helix</keyword>
<protein>
    <submittedName>
        <fullName evidence="2">Uncharacterized protein</fullName>
    </submittedName>
</protein>
<evidence type="ECO:0000256" key="1">
    <source>
        <dbReference type="SAM" id="Phobius"/>
    </source>
</evidence>
<proteinExistence type="predicted"/>
<reference evidence="2" key="1">
    <citation type="submission" date="2019-06" db="EMBL/GenBank/DDBJ databases">
        <authorList>
            <person name="Zheng W."/>
        </authorList>
    </citation>
    <scope>NUCLEOTIDE SEQUENCE</scope>
    <source>
        <strain evidence="2">QDHG01</strain>
    </source>
</reference>
<evidence type="ECO:0000313" key="2">
    <source>
        <dbReference type="EMBL" id="TNV75914.1"/>
    </source>
</evidence>
<dbReference type="AlphaFoldDB" id="A0A8J8NJL9"/>